<dbReference type="KEGG" id="hhk:HH1059_20620"/>
<dbReference type="InterPro" id="IPR019199">
    <property type="entry name" value="Virulence_VapD/CRISPR_Cas2"/>
</dbReference>
<evidence type="ECO:0000256" key="7">
    <source>
        <dbReference type="ARBA" id="ARBA00022842"/>
    </source>
</evidence>
<dbReference type="GO" id="GO:0043571">
    <property type="term" value="P:maintenance of CRISPR repeat elements"/>
    <property type="evidence" value="ECO:0007669"/>
    <property type="project" value="UniProtKB-UniRule"/>
</dbReference>
<dbReference type="GO" id="GO:0004521">
    <property type="term" value="F:RNA endonuclease activity"/>
    <property type="evidence" value="ECO:0007669"/>
    <property type="project" value="InterPro"/>
</dbReference>
<dbReference type="PANTHER" id="PTHR34405:SF3">
    <property type="entry name" value="CRISPR-ASSOCIATED ENDORIBONUCLEASE CAS2 3"/>
    <property type="match status" value="1"/>
</dbReference>
<keyword evidence="11" id="KW-1185">Reference proteome</keyword>
<proteinExistence type="inferred from homology"/>
<keyword evidence="7 9" id="KW-0460">Magnesium</keyword>
<sequence length="103" mass="12095">MSEHPVNHLVCYDIRDPRRLRRVHRKMKEWGTPLQYSVFYCRLVPSARQQLAEVLRHEIDERVDDVRIYALQNRAQGTYQGPAPLPVGLILPGLYLKEQFPGQ</sequence>
<accession>A0A0X8XB62</accession>
<dbReference type="EC" id="3.1.-.-" evidence="9"/>
<dbReference type="GO" id="GO:0016787">
    <property type="term" value="F:hydrolase activity"/>
    <property type="evidence" value="ECO:0007669"/>
    <property type="project" value="UniProtKB-KW"/>
</dbReference>
<keyword evidence="5 9" id="KW-0255">Endonuclease</keyword>
<reference evidence="10" key="1">
    <citation type="submission" date="2016-02" db="EMBL/GenBank/DDBJ databases">
        <title>Halorhodospira halochloris DSM-1059 complete genome, version 2.</title>
        <authorList>
            <person name="Tsukatani Y."/>
        </authorList>
    </citation>
    <scope>NUCLEOTIDE SEQUENCE</scope>
    <source>
        <strain evidence="10">DSM 1059</strain>
    </source>
</reference>
<comment type="subunit">
    <text evidence="9">Homodimer, forms a heterotetramer with a Cas1 homodimer.</text>
</comment>
<evidence type="ECO:0000313" key="10">
    <source>
        <dbReference type="EMBL" id="BAU58769.2"/>
    </source>
</evidence>
<dbReference type="CDD" id="cd09725">
    <property type="entry name" value="Cas2_I_II_III"/>
    <property type="match status" value="1"/>
</dbReference>
<keyword evidence="6 9" id="KW-0378">Hydrolase</keyword>
<dbReference type="InterPro" id="IPR021127">
    <property type="entry name" value="CRISPR_associated_Cas2"/>
</dbReference>
<comment type="function">
    <text evidence="9">CRISPR (clustered regularly interspaced short palindromic repeat), is an adaptive immune system that provides protection against mobile genetic elements (viruses, transposable elements and conjugative plasmids). CRISPR clusters contain sequences complementary to antecedent mobile elements and target invading nucleic acids. CRISPR clusters are transcribed and processed into CRISPR RNA (crRNA). Functions as a ssRNA-specific endoribonuclease. Involved in the integration of spacer DNA into the CRISPR cassette.</text>
</comment>
<dbReference type="Proteomes" id="UP000218890">
    <property type="component" value="Chromosome"/>
</dbReference>
<evidence type="ECO:0000256" key="9">
    <source>
        <dbReference type="HAMAP-Rule" id="MF_01471"/>
    </source>
</evidence>
<name>A0A0X8XB62_HALHR</name>
<dbReference type="SUPFAM" id="SSF143430">
    <property type="entry name" value="TTP0101/SSO1404-like"/>
    <property type="match status" value="1"/>
</dbReference>
<dbReference type="Pfam" id="PF09827">
    <property type="entry name" value="CRISPR_Cas2"/>
    <property type="match status" value="1"/>
</dbReference>
<evidence type="ECO:0000256" key="3">
    <source>
        <dbReference type="ARBA" id="ARBA00022722"/>
    </source>
</evidence>
<organism evidence="10 11">
    <name type="scientific">Halorhodospira halochloris</name>
    <name type="common">Ectothiorhodospira halochloris</name>
    <dbReference type="NCBI Taxonomy" id="1052"/>
    <lineage>
        <taxon>Bacteria</taxon>
        <taxon>Pseudomonadati</taxon>
        <taxon>Pseudomonadota</taxon>
        <taxon>Gammaproteobacteria</taxon>
        <taxon>Chromatiales</taxon>
        <taxon>Ectothiorhodospiraceae</taxon>
        <taxon>Halorhodospira</taxon>
    </lineage>
</organism>
<evidence type="ECO:0000256" key="8">
    <source>
        <dbReference type="ARBA" id="ARBA00023118"/>
    </source>
</evidence>
<evidence type="ECO:0000256" key="4">
    <source>
        <dbReference type="ARBA" id="ARBA00022723"/>
    </source>
</evidence>
<keyword evidence="3 9" id="KW-0540">Nuclease</keyword>
<protein>
    <recommendedName>
        <fullName evidence="9">CRISPR-associated endoribonuclease Cas2</fullName>
        <ecNumber evidence="9">3.1.-.-</ecNumber>
    </recommendedName>
</protein>
<dbReference type="GO" id="GO:0051607">
    <property type="term" value="P:defense response to virus"/>
    <property type="evidence" value="ECO:0007669"/>
    <property type="project" value="UniProtKB-UniRule"/>
</dbReference>
<dbReference type="EMBL" id="AP017372">
    <property type="protein sequence ID" value="BAU58769.2"/>
    <property type="molecule type" value="Genomic_DNA"/>
</dbReference>
<keyword evidence="8 9" id="KW-0051">Antiviral defense</keyword>
<dbReference type="OrthoDB" id="9798176at2"/>
<evidence type="ECO:0000256" key="6">
    <source>
        <dbReference type="ARBA" id="ARBA00022801"/>
    </source>
</evidence>
<comment type="cofactor">
    <cofactor evidence="1 9">
        <name>Mg(2+)</name>
        <dbReference type="ChEBI" id="CHEBI:18420"/>
    </cofactor>
</comment>
<keyword evidence="4 9" id="KW-0479">Metal-binding</keyword>
<gene>
    <name evidence="9" type="primary">cas2</name>
    <name evidence="10" type="ORF">HH1059_20620</name>
</gene>
<evidence type="ECO:0000256" key="5">
    <source>
        <dbReference type="ARBA" id="ARBA00022759"/>
    </source>
</evidence>
<dbReference type="Gene3D" id="3.30.70.240">
    <property type="match status" value="1"/>
</dbReference>
<feature type="binding site" evidence="9">
    <location>
        <position position="13"/>
    </location>
    <ligand>
        <name>Mg(2+)</name>
        <dbReference type="ChEBI" id="CHEBI:18420"/>
        <note>catalytic</note>
    </ligand>
</feature>
<dbReference type="NCBIfam" id="TIGR01573">
    <property type="entry name" value="cas2"/>
    <property type="match status" value="1"/>
</dbReference>
<dbReference type="GO" id="GO:0046872">
    <property type="term" value="F:metal ion binding"/>
    <property type="evidence" value="ECO:0007669"/>
    <property type="project" value="UniProtKB-UniRule"/>
</dbReference>
<dbReference type="HAMAP" id="MF_01471">
    <property type="entry name" value="Cas2"/>
    <property type="match status" value="1"/>
</dbReference>
<comment type="similarity">
    <text evidence="2 9">Belongs to the CRISPR-associated endoribonuclease Cas2 protein family.</text>
</comment>
<dbReference type="AlphaFoldDB" id="A0A0X8XB62"/>
<evidence type="ECO:0000256" key="1">
    <source>
        <dbReference type="ARBA" id="ARBA00001946"/>
    </source>
</evidence>
<dbReference type="RefSeq" id="WP_096410072.1">
    <property type="nucleotide sequence ID" value="NZ_AP017372.2"/>
</dbReference>
<evidence type="ECO:0000256" key="2">
    <source>
        <dbReference type="ARBA" id="ARBA00009959"/>
    </source>
</evidence>
<dbReference type="PANTHER" id="PTHR34405">
    <property type="entry name" value="CRISPR-ASSOCIATED ENDORIBONUCLEASE CAS2"/>
    <property type="match status" value="1"/>
</dbReference>
<evidence type="ECO:0000313" key="11">
    <source>
        <dbReference type="Proteomes" id="UP000218890"/>
    </source>
</evidence>